<comment type="caution">
    <text evidence="2">The sequence shown here is derived from an EMBL/GenBank/DDBJ whole genome shotgun (WGS) entry which is preliminary data.</text>
</comment>
<sequence>MNLALLGLLLAITSATGWQTYTNTNFVNDIAGSDTLLVVATRGGVYALDPEELRILRTVVNSDGLPANICNTLELDPEGNIWVATDGGGVGVIIRDSTRARPYRPNDMPDIVTAIARDGTRLLFGSDRGLYVVETHGTWLDFDDDVIRRYSVVNRPELLSDRVLSLAVLGEYWVGTNVGVTRIGKGLDEWRAWRRPLGDSVKAIAGWRDTALVATEYGVARLRDTSFVAVFRFGAARRVFDLEVSATDLYVATDTGLYHTEGLDSTRLRLIAGGDSRAVYAGERLWVGLGGALDRGNGLRYSVSGQSWQTFSTGGIASGLVTAVGFSPTSGDLHACHYYSWRGFSRIDPVTGAVALKPGVLPLTLQLACDSKGRVWSTHFGLDGGLSYYDPDEDRWEKVQWGTSSAWNIITAFGIDHHDTKWMFNADGVVVAIDSVGEQVSFDIPGLAPPPGGGYDFATDRRGRAWLGLTVGLVMIDYAGTLHDRSDDRYAVLTEGLPSREIRSVAVDADDRVWAATSQGAAVYNGSEFAVYNTGNSGLLSNSVFRVRTDASGRVWLLTEAGLSLFDPVSGRWTSYTPQNSGLPANTDNISGFYSSLDIDRVR</sequence>
<organism evidence="2">
    <name type="scientific">candidate division WOR-3 bacterium</name>
    <dbReference type="NCBI Taxonomy" id="2052148"/>
    <lineage>
        <taxon>Bacteria</taxon>
        <taxon>Bacteria division WOR-3</taxon>
    </lineage>
</organism>
<dbReference type="SUPFAM" id="SSF63829">
    <property type="entry name" value="Calcium-dependent phosphotriesterase"/>
    <property type="match status" value="2"/>
</dbReference>
<proteinExistence type="predicted"/>
<evidence type="ECO:0008006" key="3">
    <source>
        <dbReference type="Google" id="ProtNLM"/>
    </source>
</evidence>
<reference evidence="2" key="1">
    <citation type="journal article" date="2020" name="mSystems">
        <title>Genome- and Community-Level Interaction Insights into Carbon Utilization and Element Cycling Functions of Hydrothermarchaeota in Hydrothermal Sediment.</title>
        <authorList>
            <person name="Zhou Z."/>
            <person name="Liu Y."/>
            <person name="Xu W."/>
            <person name="Pan J."/>
            <person name="Luo Z.H."/>
            <person name="Li M."/>
        </authorList>
    </citation>
    <scope>NUCLEOTIDE SEQUENCE [LARGE SCALE GENOMIC DNA]</scope>
    <source>
        <strain evidence="2">SpSt-1182</strain>
    </source>
</reference>
<name>A0A7V0T726_UNCW3</name>
<dbReference type="Gene3D" id="2.130.10.10">
    <property type="entry name" value="YVTN repeat-like/Quinoprotein amine dehydrogenase"/>
    <property type="match status" value="2"/>
</dbReference>
<keyword evidence="1" id="KW-0732">Signal</keyword>
<evidence type="ECO:0000313" key="2">
    <source>
        <dbReference type="EMBL" id="HDR00159.1"/>
    </source>
</evidence>
<dbReference type="AlphaFoldDB" id="A0A7V0T726"/>
<protein>
    <recommendedName>
        <fullName evidence="3">Two component regulator propeller</fullName>
    </recommendedName>
</protein>
<feature type="signal peptide" evidence="1">
    <location>
        <begin position="1"/>
        <end position="17"/>
    </location>
</feature>
<dbReference type="InterPro" id="IPR015943">
    <property type="entry name" value="WD40/YVTN_repeat-like_dom_sf"/>
</dbReference>
<feature type="chain" id="PRO_5031566564" description="Two component regulator propeller" evidence="1">
    <location>
        <begin position="18"/>
        <end position="603"/>
    </location>
</feature>
<dbReference type="Proteomes" id="UP000885672">
    <property type="component" value="Unassembled WGS sequence"/>
</dbReference>
<gene>
    <name evidence="2" type="ORF">ENN51_07755</name>
</gene>
<evidence type="ECO:0000256" key="1">
    <source>
        <dbReference type="SAM" id="SignalP"/>
    </source>
</evidence>
<feature type="non-terminal residue" evidence="2">
    <location>
        <position position="603"/>
    </location>
</feature>
<accession>A0A7V0T726</accession>
<dbReference type="EMBL" id="DSBX01000295">
    <property type="protein sequence ID" value="HDR00159.1"/>
    <property type="molecule type" value="Genomic_DNA"/>
</dbReference>